<comment type="caution">
    <text evidence="1">The sequence shown here is derived from an EMBL/GenBank/DDBJ whole genome shotgun (WGS) entry which is preliminary data.</text>
</comment>
<dbReference type="RefSeq" id="WP_155446001.1">
    <property type="nucleotide sequence ID" value="NZ_JAOQNR010000010.1"/>
</dbReference>
<evidence type="ECO:0000313" key="2">
    <source>
        <dbReference type="Proteomes" id="UP000439113"/>
    </source>
</evidence>
<name>A0A6N8DQ48_RHOAC</name>
<sequence length="247" mass="23677">MEWKNPDGSVSRGIVIEDGAGNKVTSFSGGGGGSNASVGAAGSTAPTSATEIGFVNALGNLAAVAPSNPLPVTFSAGVTTTDSGAAITGAAMPTGGSGLTGWLSAIWSKLSGTLSVTWSGQSVGVSSLPSLPAGANVIGSVNLALGGSAVSQANPVATTETYGNLATGQISVANSASQIVPARAGRKEVTIANHGTTAVYIGGSAVTAATGLFLAGVQGQGITITGGAAVYAITASGSQTVSFIEVY</sequence>
<accession>A0A6N8DQ48</accession>
<proteinExistence type="predicted"/>
<evidence type="ECO:0000313" key="1">
    <source>
        <dbReference type="EMBL" id="MTV31311.1"/>
    </source>
</evidence>
<reference evidence="1 2" key="1">
    <citation type="submission" date="2019-11" db="EMBL/GenBank/DDBJ databases">
        <title>Whole-genome sequence of a Rhodoblastus acidophilus DSM 142.</title>
        <authorList>
            <person name="Kyndt J.A."/>
            <person name="Meyer T.E."/>
        </authorList>
    </citation>
    <scope>NUCLEOTIDE SEQUENCE [LARGE SCALE GENOMIC DNA]</scope>
    <source>
        <strain evidence="1 2">DSM 142</strain>
    </source>
</reference>
<protein>
    <submittedName>
        <fullName evidence="1">Uncharacterized protein</fullName>
    </submittedName>
</protein>
<organism evidence="1 2">
    <name type="scientific">Rhodoblastus acidophilus</name>
    <name type="common">Rhodopseudomonas acidophila</name>
    <dbReference type="NCBI Taxonomy" id="1074"/>
    <lineage>
        <taxon>Bacteria</taxon>
        <taxon>Pseudomonadati</taxon>
        <taxon>Pseudomonadota</taxon>
        <taxon>Alphaproteobacteria</taxon>
        <taxon>Hyphomicrobiales</taxon>
        <taxon>Rhodoblastaceae</taxon>
        <taxon>Rhodoblastus</taxon>
    </lineage>
</organism>
<gene>
    <name evidence="1" type="ORF">GJ654_09930</name>
</gene>
<dbReference type="AlphaFoldDB" id="A0A6N8DQ48"/>
<dbReference type="OrthoDB" id="7503812at2"/>
<dbReference type="Proteomes" id="UP000439113">
    <property type="component" value="Unassembled WGS sequence"/>
</dbReference>
<dbReference type="EMBL" id="WNKS01000007">
    <property type="protein sequence ID" value="MTV31311.1"/>
    <property type="molecule type" value="Genomic_DNA"/>
</dbReference>